<feature type="compositionally biased region" description="Low complexity" evidence="1">
    <location>
        <begin position="38"/>
        <end position="50"/>
    </location>
</feature>
<dbReference type="Proteomes" id="UP000293142">
    <property type="component" value="Unassembled WGS sequence"/>
</dbReference>
<dbReference type="AlphaFoldDB" id="A0A4Q9DGS8"/>
<keyword evidence="2" id="KW-0732">Signal</keyword>
<keyword evidence="4" id="KW-1185">Reference proteome</keyword>
<name>A0A4Q9DGS8_9BACL</name>
<evidence type="ECO:0000313" key="4">
    <source>
        <dbReference type="Proteomes" id="UP000293142"/>
    </source>
</evidence>
<accession>A0A4Q9DGS8</accession>
<feature type="chain" id="PRO_5039530550" description="Extracellular solute-binding protein" evidence="2">
    <location>
        <begin position="24"/>
        <end position="590"/>
    </location>
</feature>
<dbReference type="EMBL" id="SIRE01000041">
    <property type="protein sequence ID" value="TBL69097.1"/>
    <property type="molecule type" value="Genomic_DNA"/>
</dbReference>
<dbReference type="OrthoDB" id="54751at2"/>
<protein>
    <recommendedName>
        <fullName evidence="5">Extracellular solute-binding protein</fullName>
    </recommendedName>
</protein>
<feature type="region of interest" description="Disordered" evidence="1">
    <location>
        <begin position="30"/>
        <end position="52"/>
    </location>
</feature>
<dbReference type="Gene3D" id="3.40.190.10">
    <property type="entry name" value="Periplasmic binding protein-like II"/>
    <property type="match status" value="2"/>
</dbReference>
<dbReference type="RefSeq" id="WP_131018604.1">
    <property type="nucleotide sequence ID" value="NZ_SIRE01000041.1"/>
</dbReference>
<reference evidence="3 4" key="1">
    <citation type="submission" date="2019-02" db="EMBL/GenBank/DDBJ databases">
        <title>Paenibacillus sp. nov., isolated from surface-sterilized tissue of Thalictrum simplex L.</title>
        <authorList>
            <person name="Tuo L."/>
        </authorList>
    </citation>
    <scope>NUCLEOTIDE SEQUENCE [LARGE SCALE GENOMIC DNA]</scope>
    <source>
        <strain evidence="3 4">N2SHLJ1</strain>
    </source>
</reference>
<proteinExistence type="predicted"/>
<evidence type="ECO:0000256" key="2">
    <source>
        <dbReference type="SAM" id="SignalP"/>
    </source>
</evidence>
<organism evidence="3 4">
    <name type="scientific">Paenibacillus thalictri</name>
    <dbReference type="NCBI Taxonomy" id="2527873"/>
    <lineage>
        <taxon>Bacteria</taxon>
        <taxon>Bacillati</taxon>
        <taxon>Bacillota</taxon>
        <taxon>Bacilli</taxon>
        <taxon>Bacillales</taxon>
        <taxon>Paenibacillaceae</taxon>
        <taxon>Paenibacillus</taxon>
    </lineage>
</organism>
<sequence length="590" mass="66501">MKTKLNRIVAITSVMLIAQTTLAGCSITGSGGPPAAPAPATTAPATGTDGKSQDKALVTYKVLARGIDKPRSSTEDEVGKMIKEKFNVVFDYIPFNETPSDKALLMLAANDWGDLDFVNTGIDSVTKKYIEAGAFLKLDDYKNIIPNFFQYEKDLIPYWRNLDVKNGDLYVWQAGPDEIQMTSEPLDMNVRVDVLEALGWPKLDTTDDYINFLREAVKKFPTSLDQKSIGMINFWGEAYGPLLSTYLPRHSGYQHFYKTTGFVDVDAGKIIPLVSHPYLKETLKFWNILSREGIMDKEAWTDKQAEFSKKWESGVALSANFAKWMVPSVNAKLAKSGHPEMQYIVTPIRLSIAKNEGKNVRYELFNSVRPDETTGILKKAKNPERFLEVLNYMSTEAMTIRLGWGVEGRDYTMKDGQRIPTPELLKIISDGDPNKDMLTRFGLYGSIFPTRNVATGPNGQANNFKNDTQFLMSVATETQKKAYKAYGWNTMLDAWQKNPNFKFEKFDITPYVSSTNLDPNTEEAKIEEKIMQYMDKQIPLIVSAKDNAQFESLYNAAVSKVDELGQKKVIDKYNEQLANFKGRIAELAKK</sequence>
<evidence type="ECO:0000256" key="1">
    <source>
        <dbReference type="SAM" id="MobiDB-lite"/>
    </source>
</evidence>
<comment type="caution">
    <text evidence="3">The sequence shown here is derived from an EMBL/GenBank/DDBJ whole genome shotgun (WGS) entry which is preliminary data.</text>
</comment>
<dbReference type="PROSITE" id="PS51257">
    <property type="entry name" value="PROKAR_LIPOPROTEIN"/>
    <property type="match status" value="1"/>
</dbReference>
<feature type="signal peptide" evidence="2">
    <location>
        <begin position="1"/>
        <end position="23"/>
    </location>
</feature>
<dbReference type="SUPFAM" id="SSF53850">
    <property type="entry name" value="Periplasmic binding protein-like II"/>
    <property type="match status" value="1"/>
</dbReference>
<evidence type="ECO:0000313" key="3">
    <source>
        <dbReference type="EMBL" id="TBL69097.1"/>
    </source>
</evidence>
<gene>
    <name evidence="3" type="ORF">EYB31_37035</name>
</gene>
<evidence type="ECO:0008006" key="5">
    <source>
        <dbReference type="Google" id="ProtNLM"/>
    </source>
</evidence>